<dbReference type="CDD" id="cd06257">
    <property type="entry name" value="DnaJ"/>
    <property type="match status" value="1"/>
</dbReference>
<dbReference type="GO" id="GO:0051082">
    <property type="term" value="F:unfolded protein binding"/>
    <property type="evidence" value="ECO:0007669"/>
    <property type="project" value="InterPro"/>
</dbReference>
<dbReference type="CDD" id="cd10747">
    <property type="entry name" value="DnaJ_C"/>
    <property type="match status" value="1"/>
</dbReference>
<organism evidence="2 3">
    <name type="scientific">candidate division WWE3 bacterium</name>
    <dbReference type="NCBI Taxonomy" id="2053526"/>
    <lineage>
        <taxon>Bacteria</taxon>
        <taxon>Katanobacteria</taxon>
    </lineage>
</organism>
<dbReference type="InterPro" id="IPR018253">
    <property type="entry name" value="DnaJ_domain_CS"/>
</dbReference>
<dbReference type="InterPro" id="IPR008971">
    <property type="entry name" value="HSP40/DnaJ_pept-bd"/>
</dbReference>
<comment type="caution">
    <text evidence="2">The sequence shown here is derived from an EMBL/GenBank/DDBJ whole genome shotgun (WGS) entry which is preliminary data.</text>
</comment>
<dbReference type="InterPro" id="IPR036869">
    <property type="entry name" value="J_dom_sf"/>
</dbReference>
<dbReference type="EMBL" id="JAAZNV010000006">
    <property type="protein sequence ID" value="NMB91380.1"/>
    <property type="molecule type" value="Genomic_DNA"/>
</dbReference>
<dbReference type="GO" id="GO:0005737">
    <property type="term" value="C:cytoplasm"/>
    <property type="evidence" value="ECO:0007669"/>
    <property type="project" value="TreeGrafter"/>
</dbReference>
<evidence type="ECO:0000313" key="3">
    <source>
        <dbReference type="Proteomes" id="UP000590542"/>
    </source>
</evidence>
<accession>A0A7X9E6J0</accession>
<dbReference type="InterPro" id="IPR002939">
    <property type="entry name" value="DnaJ_C"/>
</dbReference>
<evidence type="ECO:0000259" key="1">
    <source>
        <dbReference type="PROSITE" id="PS50076"/>
    </source>
</evidence>
<dbReference type="AlphaFoldDB" id="A0A7X9E6J0"/>
<sequence length="302" mass="33926">MATTKDYYEILGVQRNASSEDIKKAYRKLAREHHPDMVKESDKAAAEKRFKEINEAYQVLSDPQKRKMYDQFGQTGEGFAGAQGGQWGPFTYTYSSSGDNPFSSSDFDPFDIFEDFFGFRGFSSRRPKRGKNLYYEMRIEFKDAVFGVERDINVESGKVKVKIPAGMRDGMEVKFSGKGMPGPDGAPSGDLYITVRLRDVPNFVIMGDDVLVSKEIDMVEAALGIVVDVPVVDLSDKDGVGKTKLKIPGGTQYGSRFLIRNKGMPKLHGRGQGNVIVQVLVKIPQRLNRKQRDLLEKLLEER</sequence>
<dbReference type="SUPFAM" id="SSF46565">
    <property type="entry name" value="Chaperone J-domain"/>
    <property type="match status" value="1"/>
</dbReference>
<evidence type="ECO:0000313" key="2">
    <source>
        <dbReference type="EMBL" id="NMB91380.1"/>
    </source>
</evidence>
<reference evidence="2 3" key="1">
    <citation type="journal article" date="2020" name="Biotechnol. Biofuels">
        <title>New insights from the biogas microbiome by comprehensive genome-resolved metagenomics of nearly 1600 species originating from multiple anaerobic digesters.</title>
        <authorList>
            <person name="Campanaro S."/>
            <person name="Treu L."/>
            <person name="Rodriguez-R L.M."/>
            <person name="Kovalovszki A."/>
            <person name="Ziels R.M."/>
            <person name="Maus I."/>
            <person name="Zhu X."/>
            <person name="Kougias P.G."/>
            <person name="Basile A."/>
            <person name="Luo G."/>
            <person name="Schluter A."/>
            <person name="Konstantinidis K.T."/>
            <person name="Angelidaki I."/>
        </authorList>
    </citation>
    <scope>NUCLEOTIDE SEQUENCE [LARGE SCALE GENOMIC DNA]</scope>
    <source>
        <strain evidence="2">AS27yjCOA_202</strain>
    </source>
</reference>
<dbReference type="PRINTS" id="PR00625">
    <property type="entry name" value="JDOMAIN"/>
</dbReference>
<protein>
    <submittedName>
        <fullName evidence="2">DnaJ domain-containing protein</fullName>
    </submittedName>
</protein>
<dbReference type="PROSITE" id="PS50076">
    <property type="entry name" value="DNAJ_2"/>
    <property type="match status" value="1"/>
</dbReference>
<dbReference type="PANTHER" id="PTHR43096:SF10">
    <property type="entry name" value="CHAPERONE PROTEIN DNAJ A6, CHLOROPLASTIC"/>
    <property type="match status" value="1"/>
</dbReference>
<name>A0A7X9E6J0_UNCKA</name>
<dbReference type="Gene3D" id="1.10.287.110">
    <property type="entry name" value="DnaJ domain"/>
    <property type="match status" value="1"/>
</dbReference>
<dbReference type="PANTHER" id="PTHR43096">
    <property type="entry name" value="DNAJ HOMOLOG 1, MITOCHONDRIAL-RELATED"/>
    <property type="match status" value="1"/>
</dbReference>
<dbReference type="SUPFAM" id="SSF49493">
    <property type="entry name" value="HSP40/DnaJ peptide-binding domain"/>
    <property type="match status" value="2"/>
</dbReference>
<dbReference type="InterPro" id="IPR001623">
    <property type="entry name" value="DnaJ_domain"/>
</dbReference>
<feature type="domain" description="J" evidence="1">
    <location>
        <begin position="6"/>
        <end position="73"/>
    </location>
</feature>
<dbReference type="Pfam" id="PF00226">
    <property type="entry name" value="DnaJ"/>
    <property type="match status" value="1"/>
</dbReference>
<dbReference type="PROSITE" id="PS00636">
    <property type="entry name" value="DNAJ_1"/>
    <property type="match status" value="1"/>
</dbReference>
<gene>
    <name evidence="2" type="ORF">GYA37_00870</name>
</gene>
<dbReference type="Gene3D" id="2.60.260.20">
    <property type="entry name" value="Urease metallochaperone UreE, N-terminal domain"/>
    <property type="match status" value="2"/>
</dbReference>
<dbReference type="SMART" id="SM00271">
    <property type="entry name" value="DnaJ"/>
    <property type="match status" value="1"/>
</dbReference>
<dbReference type="GO" id="GO:0042026">
    <property type="term" value="P:protein refolding"/>
    <property type="evidence" value="ECO:0007669"/>
    <property type="project" value="TreeGrafter"/>
</dbReference>
<dbReference type="Proteomes" id="UP000590542">
    <property type="component" value="Unassembled WGS sequence"/>
</dbReference>
<proteinExistence type="predicted"/>
<dbReference type="Pfam" id="PF01556">
    <property type="entry name" value="DnaJ_C"/>
    <property type="match status" value="1"/>
</dbReference>